<dbReference type="EMBL" id="HBHT01038302">
    <property type="protein sequence ID" value="CAD9992163.1"/>
    <property type="molecule type" value="Transcribed_RNA"/>
</dbReference>
<comment type="similarity">
    <text evidence="1">Belongs to the GDA1/CD39 NTPase family.</text>
</comment>
<keyword evidence="5" id="KW-0175">Coiled coil</keyword>
<keyword evidence="4" id="KW-0547">Nucleotide-binding</keyword>
<keyword evidence="7" id="KW-0472">Membrane</keyword>
<keyword evidence="4" id="KW-0067">ATP-binding</keyword>
<proteinExistence type="inferred from homology"/>
<feature type="active site" description="Proton acceptor" evidence="3">
    <location>
        <position position="279"/>
    </location>
</feature>
<gene>
    <name evidence="8" type="ORF">APAL1065_LOCUS25738</name>
</gene>
<dbReference type="PANTHER" id="PTHR11782">
    <property type="entry name" value="ADENOSINE/GUANOSINE DIPHOSPHATASE"/>
    <property type="match status" value="1"/>
</dbReference>
<dbReference type="GO" id="GO:0016020">
    <property type="term" value="C:membrane"/>
    <property type="evidence" value="ECO:0007669"/>
    <property type="project" value="TreeGrafter"/>
</dbReference>
<evidence type="ECO:0000256" key="3">
    <source>
        <dbReference type="PIRSR" id="PIRSR600407-1"/>
    </source>
</evidence>
<dbReference type="Gene3D" id="3.30.420.150">
    <property type="entry name" value="Exopolyphosphatase. Domain 2"/>
    <property type="match status" value="1"/>
</dbReference>
<dbReference type="GO" id="GO:0009134">
    <property type="term" value="P:nucleoside diphosphate catabolic process"/>
    <property type="evidence" value="ECO:0007669"/>
    <property type="project" value="TreeGrafter"/>
</dbReference>
<dbReference type="PANTHER" id="PTHR11782:SF83">
    <property type="entry name" value="GUANOSINE-DIPHOSPHATASE"/>
    <property type="match status" value="1"/>
</dbReference>
<dbReference type="InterPro" id="IPR000407">
    <property type="entry name" value="GDA1_CD39_NTPase"/>
</dbReference>
<keyword evidence="7" id="KW-1133">Transmembrane helix</keyword>
<organism evidence="8">
    <name type="scientific">Entomoneis paludosa</name>
    <dbReference type="NCBI Taxonomy" id="265537"/>
    <lineage>
        <taxon>Eukaryota</taxon>
        <taxon>Sar</taxon>
        <taxon>Stramenopiles</taxon>
        <taxon>Ochrophyta</taxon>
        <taxon>Bacillariophyta</taxon>
        <taxon>Bacillariophyceae</taxon>
        <taxon>Bacillariophycidae</taxon>
        <taxon>Entomoneidaceae</taxon>
        <taxon>Entomoneis</taxon>
    </lineage>
</organism>
<evidence type="ECO:0000256" key="6">
    <source>
        <dbReference type="SAM" id="MobiDB-lite"/>
    </source>
</evidence>
<feature type="coiled-coil region" evidence="5">
    <location>
        <begin position="93"/>
        <end position="120"/>
    </location>
</feature>
<dbReference type="GO" id="GO:0005524">
    <property type="term" value="F:ATP binding"/>
    <property type="evidence" value="ECO:0007669"/>
    <property type="project" value="UniProtKB-KW"/>
</dbReference>
<feature type="transmembrane region" description="Helical" evidence="7">
    <location>
        <begin position="617"/>
        <end position="637"/>
    </location>
</feature>
<evidence type="ECO:0000256" key="7">
    <source>
        <dbReference type="SAM" id="Phobius"/>
    </source>
</evidence>
<dbReference type="Pfam" id="PF01150">
    <property type="entry name" value="GDA1_CD39"/>
    <property type="match status" value="1"/>
</dbReference>
<evidence type="ECO:0000256" key="5">
    <source>
        <dbReference type="SAM" id="Coils"/>
    </source>
</evidence>
<keyword evidence="7" id="KW-0812">Transmembrane</keyword>
<dbReference type="GO" id="GO:0017110">
    <property type="term" value="F:nucleoside diphosphate phosphatase activity"/>
    <property type="evidence" value="ECO:0007669"/>
    <property type="project" value="TreeGrafter"/>
</dbReference>
<protein>
    <submittedName>
        <fullName evidence="8">Uncharacterized protein</fullName>
    </submittedName>
</protein>
<accession>A0A7S3DWR8</accession>
<dbReference type="Gene3D" id="3.30.420.40">
    <property type="match status" value="1"/>
</dbReference>
<evidence type="ECO:0000256" key="4">
    <source>
        <dbReference type="PIRSR" id="PIRSR600407-2"/>
    </source>
</evidence>
<feature type="region of interest" description="Disordered" evidence="6">
    <location>
        <begin position="1"/>
        <end position="51"/>
    </location>
</feature>
<reference evidence="8" key="1">
    <citation type="submission" date="2021-01" db="EMBL/GenBank/DDBJ databases">
        <authorList>
            <person name="Corre E."/>
            <person name="Pelletier E."/>
            <person name="Niang G."/>
            <person name="Scheremetjew M."/>
            <person name="Finn R."/>
            <person name="Kale V."/>
            <person name="Holt S."/>
            <person name="Cochrane G."/>
            <person name="Meng A."/>
            <person name="Brown T."/>
            <person name="Cohen L."/>
        </authorList>
    </citation>
    <scope>NUCLEOTIDE SEQUENCE</scope>
    <source>
        <strain evidence="8">CCMP125</strain>
    </source>
</reference>
<evidence type="ECO:0000313" key="8">
    <source>
        <dbReference type="EMBL" id="CAD9992163.1"/>
    </source>
</evidence>
<name>A0A7S3DWR8_9STRA</name>
<dbReference type="CDD" id="cd24003">
    <property type="entry name" value="ASKHA_NBD_GDA1_CD39_NTPase"/>
    <property type="match status" value="1"/>
</dbReference>
<keyword evidence="2" id="KW-0378">Hydrolase</keyword>
<evidence type="ECO:0000256" key="1">
    <source>
        <dbReference type="ARBA" id="ARBA00009283"/>
    </source>
</evidence>
<feature type="binding site" evidence="4">
    <location>
        <begin position="318"/>
        <end position="322"/>
    </location>
    <ligand>
        <name>ATP</name>
        <dbReference type="ChEBI" id="CHEBI:30616"/>
    </ligand>
</feature>
<sequence>MTGQAQQNKHVMEDEESWDLHWTRRSAAITSDEDKPEAMSPVSPAEEEPQHLRKRNLKHHGSHHHHRHPSMLATDDALALEAQKEQDFWTQYKREQRLNAAQHNAEMEQHDARMNELYANPGIAPATVHGLMIDAGSTGSRLHIYEWEPRTLANRKEITSAVSGDRISFPGPGTESRWTDRLRPGLDTFSSYADQQELDAAMEAYLKPLFDFAKSVLHAKQADFGNYPVFLRATAGMRILPADDRARVMASVRRVLNNVQFNPFLFQNEQARTLSGEEEAIYDWAGVNFLLGDLVEQSTGAGTVVNPQKTHGALDLGGGSTQISFYEPHEDIMSNLFKFQIGQAKHWNLYAHSFLFFGMNEAIHRHQATLAAGKTSKERVVDGIYDPCLPKGAKSDVRSDIHLSAEGFETWTYNETYPSGTGFYQATLYNDGKDAESDVKQCLALAKDLLHLENNKWCNFSHKGDCSLAGVYQPQLPTKSESFGEFIAFSNYHHVWKFLHLKERATIQQLYDATQHACSLNHDDLKVFARGKVEDDQLDSYCFRSAYVFQLLHNGYGFQMNDTIRVSNVINGKKVGWALGAMLYEINTLPWTIENETSQMLPSHKHHHPASKASLQGVFIGFIAAVMALSLTVVFFLRWRRQVLYQQQYEPVKEASNSSSRGKESSPLIPRV</sequence>
<dbReference type="AlphaFoldDB" id="A0A7S3DWR8"/>
<evidence type="ECO:0000256" key="2">
    <source>
        <dbReference type="ARBA" id="ARBA00022801"/>
    </source>
</evidence>